<organism evidence="2">
    <name type="scientific">Mus musculus</name>
    <name type="common">Mouse</name>
    <dbReference type="NCBI Taxonomy" id="10090"/>
    <lineage>
        <taxon>Eukaryota</taxon>
        <taxon>Metazoa</taxon>
        <taxon>Chordata</taxon>
        <taxon>Craniata</taxon>
        <taxon>Vertebrata</taxon>
        <taxon>Euteleostomi</taxon>
        <taxon>Mammalia</taxon>
        <taxon>Eutheria</taxon>
        <taxon>Euarchontoglires</taxon>
        <taxon>Glires</taxon>
        <taxon>Rodentia</taxon>
        <taxon>Myomorpha</taxon>
        <taxon>Muroidea</taxon>
        <taxon>Muridae</taxon>
        <taxon>Murinae</taxon>
        <taxon>Mus</taxon>
        <taxon>Mus</taxon>
    </lineage>
</organism>
<reference evidence="2" key="2">
    <citation type="journal article" date="2000" name="Genome Res.">
        <title>Normalization and subtraction of cap-trapper-selected cDNAs to prepare full-length cDNA libraries for rapid discovery of new genes.</title>
        <authorList>
            <person name="Carninci P."/>
            <person name="Shibata Y."/>
            <person name="Hayatsu N."/>
            <person name="Sugahara Y."/>
            <person name="Shibata K."/>
            <person name="Itoh M."/>
            <person name="Konno H."/>
            <person name="Okazaki Y."/>
            <person name="Muramatsu M."/>
            <person name="Hayashizaki Y."/>
        </authorList>
    </citation>
    <scope>NUCLEOTIDE SEQUENCE</scope>
    <source>
        <strain evidence="2">NOD</strain>
        <tissue evidence="2">Activated spleen</tissue>
    </source>
</reference>
<reference evidence="2" key="9">
    <citation type="journal article" date="2005" name="Science">
        <title>Antisense Transcription in the Mammalian Transcriptome.</title>
        <authorList>
            <consortium name="RIKEN Genome Exploration Research Group and Genome Science Group (Genome Network Project Core Group) and the FANTOM Consortium"/>
        </authorList>
    </citation>
    <scope>NUCLEOTIDE SEQUENCE</scope>
    <source>
        <strain evidence="2">NOD</strain>
        <tissue evidence="2">Activated spleen</tissue>
    </source>
</reference>
<dbReference type="EMBL" id="AK089904">
    <property type="protein sequence ID" value="BAC40991.1"/>
    <property type="molecule type" value="mRNA"/>
</dbReference>
<dbReference type="AlphaFoldDB" id="Q8BN16"/>
<reference evidence="2" key="5">
    <citation type="journal article" date="2002" name="Nature">
        <title>Analysis of the mouse transcriptome based on functional annotation of 60,770 full-length cDNAs.</title>
        <authorList>
            <consortium name="The FANTOM Consortium and the RIKEN Genome Exploration Research Group Phase I and II Team"/>
        </authorList>
    </citation>
    <scope>NUCLEOTIDE SEQUENCE</scope>
    <source>
        <strain evidence="2">NOD</strain>
        <tissue evidence="2">Activated spleen</tissue>
    </source>
</reference>
<reference evidence="2" key="4">
    <citation type="journal article" date="2001" name="Nature">
        <title>Functional annotation of a full-length mouse cDNA collection.</title>
        <authorList>
            <consortium name="The RIKEN Genome Exploration Research Group Phase II Team and the FANTOM Consortium"/>
        </authorList>
    </citation>
    <scope>NUCLEOTIDE SEQUENCE</scope>
    <source>
        <strain evidence="2">NOD</strain>
        <tissue evidence="2">Activated spleen</tissue>
    </source>
</reference>
<dbReference type="EMBL" id="BC147360">
    <property type="protein sequence ID" value="AAI47361.1"/>
    <property type="molecule type" value="mRNA"/>
</dbReference>
<reference evidence="1" key="7">
    <citation type="journal article" date="2004" name="Genome Res.">
        <title>The status, quality, and expansion of the NIH full-length cDNA project: the Mammalian Gene Collection (MGC).</title>
        <authorList>
            <consortium name="The MGC Project Team"/>
            <person name="Gerhard D.S."/>
            <person name="Wagner L."/>
            <person name="Feingold E.A."/>
            <person name="Shenmen C.M."/>
            <person name="Grouse L.H."/>
            <person name="Schuler G."/>
            <person name="Klein S.L."/>
            <person name="Old S."/>
            <person name="Rasooly R."/>
            <person name="Good P."/>
            <person name="Guyer M."/>
            <person name="Peck A.M."/>
            <person name="Derge J.G."/>
            <person name="Lipman D."/>
            <person name="Collins F.S."/>
            <person name="Jang W."/>
            <person name="Sherry S."/>
            <person name="Feolo M."/>
            <person name="Misquitta L."/>
            <person name="Lee E."/>
            <person name="Rotmistrovsky K."/>
            <person name="Greenhut S.F."/>
            <person name="Schaefer C.F."/>
            <person name="Buetow K."/>
            <person name="Bonner T.I."/>
            <person name="Haussler D."/>
            <person name="Kent J."/>
            <person name="Kiekhaus M."/>
            <person name="Furey T."/>
            <person name="Brent M."/>
            <person name="Prange C."/>
            <person name="Schreiber K."/>
            <person name="Shapiro N."/>
            <person name="Bhat N.K."/>
            <person name="Hopkins R.F."/>
            <person name="Hsie F."/>
            <person name="Driscoll T."/>
            <person name="Soares M.B."/>
            <person name="Casavant T.L."/>
            <person name="Scheetz T.E."/>
            <person name="Brown-stein M.J."/>
            <person name="Usdin T.B."/>
            <person name="Toshiyuki S."/>
            <person name="Carninci P."/>
            <person name="Piao Y."/>
            <person name="Dudekula D.B."/>
            <person name="Ko M.S."/>
            <person name="Kawakami K."/>
            <person name="Suzuki Y."/>
            <person name="Sugano S."/>
            <person name="Gruber C.E."/>
            <person name="Smith M.R."/>
            <person name="Simmons B."/>
            <person name="Moore T."/>
            <person name="Waterman R."/>
            <person name="Johnson S.L."/>
            <person name="Ruan Y."/>
            <person name="Wei C.L."/>
            <person name="Mathavan S."/>
            <person name="Gunaratne P.H."/>
            <person name="Wu J."/>
            <person name="Garcia A.M."/>
            <person name="Hulyk S.W."/>
            <person name="Fuh E."/>
            <person name="Yuan Y."/>
            <person name="Sneed A."/>
            <person name="Kowis C."/>
            <person name="Hodgson A."/>
            <person name="Muzny D.M."/>
            <person name="McPherson J."/>
            <person name="Gibbs R.A."/>
            <person name="Fahey J."/>
            <person name="Helton E."/>
            <person name="Ketteman M."/>
            <person name="Madan A."/>
            <person name="Rodrigues S."/>
            <person name="Sanchez A."/>
            <person name="Whiting M."/>
            <person name="Madari A."/>
            <person name="Young A.C."/>
            <person name="Wetherby K.D."/>
            <person name="Granite S.J."/>
            <person name="Kwong P.N."/>
            <person name="Brinkley C.P."/>
            <person name="Pearson R.L."/>
            <person name="Bouffard G.G."/>
            <person name="Blakesly R.W."/>
            <person name="Green E.D."/>
            <person name="Dickson M.C."/>
            <person name="Rodriguez A.C."/>
            <person name="Grimwood J."/>
            <person name="Schmutz J."/>
            <person name="Myers R.M."/>
            <person name="Butterfield Y.S."/>
            <person name="Griffith M."/>
            <person name="Griffith O.L."/>
            <person name="Krzywinski M.I."/>
            <person name="Liao N."/>
            <person name="Morin R."/>
            <person name="Morrin R."/>
            <person name="Palmquist D."/>
            <person name="Petrescu A.S."/>
            <person name="Skalska U."/>
            <person name="Smailus D.E."/>
            <person name="Stott J.M."/>
            <person name="Schnerch A."/>
            <person name="Schein J.E."/>
            <person name="Jones S.J."/>
            <person name="Holt R.A."/>
            <person name="Baross A."/>
            <person name="Marra M.A."/>
            <person name="Clifton S."/>
            <person name="Makowski K.A."/>
            <person name="Bosak S."/>
            <person name="Malek J."/>
        </authorList>
    </citation>
    <scope>NUCLEOTIDE SEQUENCE [LARGE SCALE MRNA]</scope>
    <source>
        <tissue evidence="1">Brain</tissue>
    </source>
</reference>
<sequence length="154" mass="16596">MKVLLGGDLLQESDCLSHCNRIESSLCIPPSVTPGRGIGNCLCCHFVLDLFGDSIPTVCCSGHWVGLWHVGPALEYIVKGRFKKGPSTYIQLFTQGVTDLGGSWKGLPGVTQSLLHSFPSFSPSFPPPLLLCLFEMQCPCSPQPTSCLPLSLEC</sequence>
<reference evidence="2" key="8">
    <citation type="journal article" date="2005" name="Science">
        <title>The Transcriptional Landscape of the Mammalian Genome.</title>
        <authorList>
            <consortium name="The FANTOM Consortium"/>
            <consortium name="Riken Genome Exploration Research Group and Genome Science Group (Genome Network Project Core Group)"/>
        </authorList>
    </citation>
    <scope>NUCLEOTIDE SEQUENCE</scope>
    <source>
        <strain evidence="2">NOD</strain>
        <tissue evidence="2">Activated spleen</tissue>
    </source>
</reference>
<dbReference type="AGR" id="MGI:1923311"/>
<dbReference type="EMBL" id="BC147361">
    <property type="protein sequence ID" value="AAI47362.1"/>
    <property type="molecule type" value="mRNA"/>
</dbReference>
<reference evidence="2" key="1">
    <citation type="journal article" date="1999" name="Methods Enzymol.">
        <title>High-efficiency full-length cDNA cloning.</title>
        <authorList>
            <person name="Carninci P."/>
            <person name="Hayashizaki Y."/>
        </authorList>
    </citation>
    <scope>NUCLEOTIDE SEQUENCE</scope>
    <source>
        <strain evidence="2">NOD</strain>
        <tissue evidence="2">Activated spleen</tissue>
    </source>
</reference>
<proteinExistence type="evidence at transcript level"/>
<dbReference type="MGI" id="MGI:1923311">
    <property type="gene designation" value="5830427D03Rik"/>
</dbReference>
<dbReference type="UCSC" id="uc007xnr.2">
    <property type="organism name" value="mouse"/>
</dbReference>
<name>Q8BN16_MOUSE</name>
<gene>
    <name evidence="1 3" type="primary">5830427D03Rik</name>
</gene>
<evidence type="ECO:0000313" key="3">
    <source>
        <dbReference type="MGI" id="MGI:1923311"/>
    </source>
</evidence>
<accession>Q8BN16</accession>
<reference evidence="2" key="6">
    <citation type="submission" date="2002-04" db="EMBL/GenBank/DDBJ databases">
        <authorList>
            <person name="Adachi J."/>
            <person name="Aizawa K."/>
            <person name="Akimura T."/>
            <person name="Arakawa T."/>
            <person name="Bono H."/>
            <person name="Carninci P."/>
            <person name="Fukuda S."/>
            <person name="Furuno M."/>
            <person name="Hanagaki T."/>
            <person name="Hara A."/>
            <person name="Hashizume W."/>
            <person name="Hayashida K."/>
            <person name="Hayatsu N."/>
            <person name="Hiramoto K."/>
            <person name="Hiraoka T."/>
            <person name="Hirozane T."/>
            <person name="Hori F."/>
            <person name="Imotani K."/>
            <person name="Ishii Y."/>
            <person name="Itoh M."/>
            <person name="Kagawa I."/>
            <person name="Kasukawa T."/>
            <person name="Katoh H."/>
            <person name="Kawai J."/>
            <person name="Kojima Y."/>
            <person name="Kondo S."/>
            <person name="Konno H."/>
            <person name="Kouda M."/>
            <person name="Koya S."/>
            <person name="Kurihara C."/>
            <person name="Matsuyama T."/>
            <person name="Miyazaki A."/>
            <person name="Murata M."/>
            <person name="Nakamura M."/>
            <person name="Nishi K."/>
            <person name="Nomura K."/>
            <person name="Numazaki R."/>
            <person name="Ohno M."/>
            <person name="Ohsato N."/>
            <person name="Okazaki Y."/>
            <person name="Saito R."/>
            <person name="Saitoh H."/>
            <person name="Sakai C."/>
            <person name="Sakai K."/>
            <person name="Sakazume N."/>
            <person name="Sano H."/>
            <person name="Sasaki D."/>
            <person name="Shibata K."/>
            <person name="Shinagawa A."/>
            <person name="Shiraki T."/>
            <person name="Sogabe Y."/>
            <person name="Tagami M."/>
            <person name="Tagawa A."/>
            <person name="Takahashi F."/>
            <person name="Takaku-Akahira S."/>
            <person name="Takeda Y."/>
            <person name="Tanaka T."/>
            <person name="Tomaru A."/>
            <person name="Toya T."/>
            <person name="Yasunishi A."/>
            <person name="Muramatsu M."/>
            <person name="Hayashizaki Y."/>
        </authorList>
    </citation>
    <scope>NUCLEOTIDE SEQUENCE</scope>
    <source>
        <strain evidence="2">NOD</strain>
        <tissue evidence="2">Activated spleen</tissue>
    </source>
</reference>
<protein>
    <submittedName>
        <fullName evidence="2">Uncharacterized protein</fullName>
    </submittedName>
</protein>
<reference evidence="2" key="3">
    <citation type="journal article" date="2000" name="Genome Res.">
        <title>RIKEN integrated sequence analysis (RISA) system--384-format sequencing pipeline with 384 multicapillary sequencer.</title>
        <authorList>
            <person name="Shibata K."/>
            <person name="Itoh M."/>
            <person name="Aizawa K."/>
            <person name="Nagaoka S."/>
            <person name="Sasaki N."/>
            <person name="Carninci P."/>
            <person name="Konno H."/>
            <person name="Akiyama J."/>
            <person name="Nishi K."/>
            <person name="Kitsunai T."/>
            <person name="Tashiro H."/>
            <person name="Itoh M."/>
            <person name="Sumi N."/>
            <person name="Ishii Y."/>
            <person name="Nakamura S."/>
            <person name="Hazama M."/>
            <person name="Nishine T."/>
            <person name="Harada A."/>
            <person name="Yamamoto R."/>
            <person name="Matsumoto H."/>
            <person name="Sakaguchi S."/>
            <person name="Ikegami T."/>
            <person name="Kashiwagi K."/>
            <person name="Fujiwake S."/>
            <person name="Inoue K."/>
            <person name="Togawa Y."/>
            <person name="Izawa M."/>
            <person name="Ohara E."/>
            <person name="Watahiki M."/>
            <person name="Yoneda Y."/>
            <person name="Ishikawa T."/>
            <person name="Ozawa K."/>
            <person name="Tanaka T."/>
            <person name="Matsuura S."/>
            <person name="Kawai J."/>
            <person name="Okazaki Y."/>
            <person name="Muramatsu M."/>
            <person name="Inoue Y."/>
            <person name="Kira A."/>
            <person name="Hayashizaki Y."/>
        </authorList>
    </citation>
    <scope>NUCLEOTIDE SEQUENCE</scope>
    <source>
        <strain evidence="2">NOD</strain>
        <tissue evidence="2">Activated spleen</tissue>
    </source>
</reference>
<evidence type="ECO:0000313" key="2">
    <source>
        <dbReference type="EMBL" id="BAC40991.1"/>
    </source>
</evidence>
<evidence type="ECO:0000313" key="1">
    <source>
        <dbReference type="EMBL" id="AAI47361.1"/>
    </source>
</evidence>